<organism evidence="2 3">
    <name type="scientific">Gimesia fumaroli</name>
    <dbReference type="NCBI Taxonomy" id="2527976"/>
    <lineage>
        <taxon>Bacteria</taxon>
        <taxon>Pseudomonadati</taxon>
        <taxon>Planctomycetota</taxon>
        <taxon>Planctomycetia</taxon>
        <taxon>Planctomycetales</taxon>
        <taxon>Planctomycetaceae</taxon>
        <taxon>Gimesia</taxon>
    </lineage>
</organism>
<feature type="signal peptide" evidence="1">
    <location>
        <begin position="1"/>
        <end position="22"/>
    </location>
</feature>
<keyword evidence="3" id="KW-1185">Reference proteome</keyword>
<keyword evidence="1" id="KW-0732">Signal</keyword>
<dbReference type="KEGG" id="gfm:Enr17x_44230"/>
<reference evidence="2 3" key="1">
    <citation type="submission" date="2019-03" db="EMBL/GenBank/DDBJ databases">
        <title>Deep-cultivation of Planctomycetes and their phenomic and genomic characterization uncovers novel biology.</title>
        <authorList>
            <person name="Wiegand S."/>
            <person name="Jogler M."/>
            <person name="Boedeker C."/>
            <person name="Pinto D."/>
            <person name="Vollmers J."/>
            <person name="Rivas-Marin E."/>
            <person name="Kohn T."/>
            <person name="Peeters S.H."/>
            <person name="Heuer A."/>
            <person name="Rast P."/>
            <person name="Oberbeckmann S."/>
            <person name="Bunk B."/>
            <person name="Jeske O."/>
            <person name="Meyerdierks A."/>
            <person name="Storesund J.E."/>
            <person name="Kallscheuer N."/>
            <person name="Luecker S."/>
            <person name="Lage O.M."/>
            <person name="Pohl T."/>
            <person name="Merkel B.J."/>
            <person name="Hornburger P."/>
            <person name="Mueller R.-W."/>
            <person name="Bruemmer F."/>
            <person name="Labrenz M."/>
            <person name="Spormann A.M."/>
            <person name="Op den Camp H."/>
            <person name="Overmann J."/>
            <person name="Amann R."/>
            <person name="Jetten M.S.M."/>
            <person name="Mascher T."/>
            <person name="Medema M.H."/>
            <person name="Devos D.P."/>
            <person name="Kaster A.-K."/>
            <person name="Ovreas L."/>
            <person name="Rohde M."/>
            <person name="Galperin M.Y."/>
            <person name="Jogler C."/>
        </authorList>
    </citation>
    <scope>NUCLEOTIDE SEQUENCE [LARGE SCALE GENOMIC DNA]</scope>
    <source>
        <strain evidence="2 3">Enr17</strain>
    </source>
</reference>
<dbReference type="RefSeq" id="WP_145311695.1">
    <property type="nucleotide sequence ID" value="NZ_CP037452.1"/>
</dbReference>
<evidence type="ECO:0008006" key="4">
    <source>
        <dbReference type="Google" id="ProtNLM"/>
    </source>
</evidence>
<dbReference type="AlphaFoldDB" id="A0A518IGZ1"/>
<dbReference type="Proteomes" id="UP000318313">
    <property type="component" value="Chromosome"/>
</dbReference>
<dbReference type="OrthoDB" id="271628at2"/>
<sequence length="144" mass="15537" precursor="true">MKTLLAFCATLGLLMVTSTASAHTSPEDLAARCVGAVNGIVDRCQNAAADETQECLQKIRRLLAEGRERAARRVAADCIESATERTENCAKRINRICDECVDQLVSLGAPQLARRVNSACEDAISDLRSTLQRQKNAIRSAFGG</sequence>
<accession>A0A518IGZ1</accession>
<feature type="chain" id="PRO_5021808133" description="Four-helix bundle copper-binding protein" evidence="1">
    <location>
        <begin position="23"/>
        <end position="144"/>
    </location>
</feature>
<evidence type="ECO:0000313" key="3">
    <source>
        <dbReference type="Proteomes" id="UP000318313"/>
    </source>
</evidence>
<protein>
    <recommendedName>
        <fullName evidence="4">Four-helix bundle copper-binding protein</fullName>
    </recommendedName>
</protein>
<proteinExistence type="predicted"/>
<dbReference type="EMBL" id="CP037452">
    <property type="protein sequence ID" value="QDV52361.1"/>
    <property type="molecule type" value="Genomic_DNA"/>
</dbReference>
<gene>
    <name evidence="2" type="ORF">Enr17x_44230</name>
</gene>
<name>A0A518IGZ1_9PLAN</name>
<evidence type="ECO:0000313" key="2">
    <source>
        <dbReference type="EMBL" id="QDV52361.1"/>
    </source>
</evidence>
<evidence type="ECO:0000256" key="1">
    <source>
        <dbReference type="SAM" id="SignalP"/>
    </source>
</evidence>